<dbReference type="HOGENOM" id="CLU_006344_0_0_1"/>
<accession>M5CCQ7</accession>
<comment type="caution">
    <text evidence="1">The sequence shown here is derived from an EMBL/GenBank/DDBJ whole genome shotgun (WGS) entry which is preliminary data.</text>
</comment>
<protein>
    <submittedName>
        <fullName evidence="1">Uncharacterized protein</fullName>
    </submittedName>
</protein>
<dbReference type="EMBL" id="CAOJ01016570">
    <property type="protein sequence ID" value="CCO36925.1"/>
    <property type="molecule type" value="Genomic_DNA"/>
</dbReference>
<name>M5CCQ7_THACB</name>
<reference evidence="1 2" key="1">
    <citation type="journal article" date="2013" name="J. Biotechnol.">
        <title>Establishment and interpretation of the genome sequence of the phytopathogenic fungus Rhizoctonia solani AG1-IB isolate 7/3/14.</title>
        <authorList>
            <person name="Wibberg D.W."/>
            <person name="Jelonek L.J."/>
            <person name="Rupp O.R."/>
            <person name="Hennig M.H."/>
            <person name="Eikmeyer F.E."/>
            <person name="Goesmann A.G."/>
            <person name="Hartmann A.H."/>
            <person name="Borriss R.B."/>
            <person name="Grosch R.G."/>
            <person name="Puehler A.P."/>
            <person name="Schlueter A.S."/>
        </authorList>
    </citation>
    <scope>NUCLEOTIDE SEQUENCE [LARGE SCALE GENOMIC DNA]</scope>
    <source>
        <strain evidence="2">AG1-IB / isolate 7/3/14</strain>
    </source>
</reference>
<evidence type="ECO:0000313" key="2">
    <source>
        <dbReference type="Proteomes" id="UP000012065"/>
    </source>
</evidence>
<evidence type="ECO:0000313" key="1">
    <source>
        <dbReference type="EMBL" id="CCO36925.1"/>
    </source>
</evidence>
<proteinExistence type="predicted"/>
<sequence>MIHYSESICQLGAADGYNTETPEQLHIMTAYLEQRKRVAKFNAYLCWALPDYAERLRTQQDVFEEPIAPGWRLALTSPVPPVRLSILPRVYGIQDFKYYINKFFEDYFPGSDLTISPDNGLTVFPKATQIINNAFVTDFVDCVNASLAKASRTSFGSKFDTVLIRKIKPGKQFNKLSYGMSEHCIGCVLLIFKLPPHYNIPNPLVYIQRFDGPNQRDPLVDVNMHGIKRLRHTQVWGERYVEEVVPLVFIRQTCHLVPRFGKPKETPSVDDASSDPLELFDKFYVNSYFDLHLFQLLSL</sequence>
<gene>
    <name evidence="1" type="ORF">BN14_11073</name>
</gene>
<organism evidence="1 2">
    <name type="scientific">Thanatephorus cucumeris (strain AG1-IB / isolate 7/3/14)</name>
    <name type="common">Lettuce bottom rot fungus</name>
    <name type="synonym">Rhizoctonia solani</name>
    <dbReference type="NCBI Taxonomy" id="1108050"/>
    <lineage>
        <taxon>Eukaryota</taxon>
        <taxon>Fungi</taxon>
        <taxon>Dikarya</taxon>
        <taxon>Basidiomycota</taxon>
        <taxon>Agaricomycotina</taxon>
        <taxon>Agaricomycetes</taxon>
        <taxon>Cantharellales</taxon>
        <taxon>Ceratobasidiaceae</taxon>
        <taxon>Rhizoctonia</taxon>
        <taxon>Rhizoctonia solani AG-1</taxon>
    </lineage>
</organism>
<dbReference type="AlphaFoldDB" id="M5CCQ7"/>
<dbReference type="Proteomes" id="UP000012065">
    <property type="component" value="Unassembled WGS sequence"/>
</dbReference>